<dbReference type="RefSeq" id="WP_019278201.1">
    <property type="nucleotide sequence ID" value="NZ_LGVO01000026.1"/>
</dbReference>
<dbReference type="GO" id="GO:0004497">
    <property type="term" value="F:monooxygenase activity"/>
    <property type="evidence" value="ECO:0007669"/>
    <property type="project" value="UniProtKB-KW"/>
</dbReference>
<proteinExistence type="predicted"/>
<dbReference type="AlphaFoldDB" id="A0A9Q1ZB52"/>
<protein>
    <submittedName>
        <fullName evidence="1">Alkanesulfonate monooxygenase</fullName>
    </submittedName>
</protein>
<keyword evidence="1" id="KW-0560">Oxidoreductase</keyword>
<comment type="caution">
    <text evidence="1">The sequence shown here is derived from an EMBL/GenBank/DDBJ whole genome shotgun (WGS) entry which is preliminary data.</text>
</comment>
<dbReference type="EMBL" id="LGVR01000064">
    <property type="protein sequence ID" value="KOA84685.1"/>
    <property type="molecule type" value="Genomic_DNA"/>
</dbReference>
<accession>A0A9Q1ZB52</accession>
<sequence length="56" mass="5937">MACILIIVPTVNSVFKPTFFTTSFNLGIIGDCGIPTNAILGDTKDLFITLAMAQST</sequence>
<gene>
    <name evidence="1" type="ORF">ADU74_11030</name>
</gene>
<name>A0A9Q1ZB52_CLOBO</name>
<keyword evidence="1" id="KW-0503">Monooxygenase</keyword>
<dbReference type="Proteomes" id="UP000037540">
    <property type="component" value="Unassembled WGS sequence"/>
</dbReference>
<reference evidence="1 2" key="1">
    <citation type="submission" date="2015-07" db="EMBL/GenBank/DDBJ databases">
        <title>Draft genome sequences of 17 French Clostridium botulinum group III.</title>
        <authorList>
            <person name="Woudstra C."/>
            <person name="Le Marechal C."/>
            <person name="Souillard R."/>
            <person name="Bayon-Auboyer M.-H."/>
            <person name="Dessouter D."/>
            <person name="Fach P."/>
        </authorList>
    </citation>
    <scope>NUCLEOTIDE SEQUENCE [LARGE SCALE GENOMIC DNA]</scope>
    <source>
        <strain evidence="1 2">12LNRI-CD</strain>
    </source>
</reference>
<evidence type="ECO:0000313" key="1">
    <source>
        <dbReference type="EMBL" id="KOA84685.1"/>
    </source>
</evidence>
<organism evidence="1 2">
    <name type="scientific">Clostridium botulinum</name>
    <dbReference type="NCBI Taxonomy" id="1491"/>
    <lineage>
        <taxon>Bacteria</taxon>
        <taxon>Bacillati</taxon>
        <taxon>Bacillota</taxon>
        <taxon>Clostridia</taxon>
        <taxon>Eubacteriales</taxon>
        <taxon>Clostridiaceae</taxon>
        <taxon>Clostridium</taxon>
    </lineage>
</organism>
<evidence type="ECO:0000313" key="2">
    <source>
        <dbReference type="Proteomes" id="UP000037540"/>
    </source>
</evidence>